<dbReference type="SUPFAM" id="SSF143414">
    <property type="entry name" value="CcmK-like"/>
    <property type="match status" value="2"/>
</dbReference>
<gene>
    <name evidence="4" type="primary">pduB</name>
    <name evidence="4" type="ORF">H9968_06385</name>
</gene>
<dbReference type="GO" id="GO:0005198">
    <property type="term" value="F:structural molecule activity"/>
    <property type="evidence" value="ECO:0007669"/>
    <property type="project" value="InterPro"/>
</dbReference>
<proteinExistence type="predicted"/>
<dbReference type="InterPro" id="IPR037233">
    <property type="entry name" value="CcmK-like_sf"/>
</dbReference>
<dbReference type="CDD" id="cd07047">
    <property type="entry name" value="BMC_PduB_repeat1"/>
    <property type="match status" value="1"/>
</dbReference>
<evidence type="ECO:0000313" key="5">
    <source>
        <dbReference type="Proteomes" id="UP000824049"/>
    </source>
</evidence>
<dbReference type="NCBIfam" id="TIGR04501">
    <property type="entry name" value="microcomp_PduB"/>
    <property type="match status" value="1"/>
</dbReference>
<accession>A0A9D2EKT6</accession>
<dbReference type="SMART" id="SM00877">
    <property type="entry name" value="BMC"/>
    <property type="match status" value="2"/>
</dbReference>
<dbReference type="InterPro" id="IPR009193">
    <property type="entry name" value="EutL_PduB"/>
</dbReference>
<dbReference type="PROSITE" id="PS51931">
    <property type="entry name" value="BMC_CP"/>
    <property type="match status" value="1"/>
</dbReference>
<organism evidence="4 5">
    <name type="scientific">Candidatus Anaerobutyricum stercoris</name>
    <dbReference type="NCBI Taxonomy" id="2838457"/>
    <lineage>
        <taxon>Bacteria</taxon>
        <taxon>Bacillati</taxon>
        <taxon>Bacillota</taxon>
        <taxon>Clostridia</taxon>
        <taxon>Lachnospirales</taxon>
        <taxon>Lachnospiraceae</taxon>
        <taxon>Anaerobutyricum</taxon>
    </lineage>
</organism>
<dbReference type="AlphaFoldDB" id="A0A9D2EKT6"/>
<feature type="domain" description="BMC circularly permuted" evidence="3">
    <location>
        <begin position="49"/>
        <end position="161"/>
    </location>
</feature>
<keyword evidence="2" id="KW-1283">Bacterial microcompartment</keyword>
<name>A0A9D2EKT6_9FIRM</name>
<dbReference type="InterPro" id="IPR000249">
    <property type="entry name" value="BMC_dom"/>
</dbReference>
<dbReference type="InterPro" id="IPR030984">
    <property type="entry name" value="PduB"/>
</dbReference>
<dbReference type="NCBIfam" id="NF011944">
    <property type="entry name" value="PRK15415.1"/>
    <property type="match status" value="1"/>
</dbReference>
<evidence type="ECO:0000256" key="2">
    <source>
        <dbReference type="ARBA" id="ARBA00024446"/>
    </source>
</evidence>
<comment type="caution">
    <text evidence="4">The sequence shown here is derived from an EMBL/GenBank/DDBJ whole genome shotgun (WGS) entry which is preliminary data.</text>
</comment>
<dbReference type="PIRSF" id="PIRSF012290">
    <property type="entry name" value="EutL_PduB"/>
    <property type="match status" value="1"/>
</dbReference>
<comment type="subcellular location">
    <subcellularLocation>
        <location evidence="1">Bacterial microcompartment</location>
    </subcellularLocation>
</comment>
<protein>
    <submittedName>
        <fullName evidence="4">Propanediol utilization microcompartment protein PduB</fullName>
    </submittedName>
</protein>
<dbReference type="EMBL" id="DXBR01000056">
    <property type="protein sequence ID" value="HIZ39538.1"/>
    <property type="molecule type" value="Genomic_DNA"/>
</dbReference>
<dbReference type="Proteomes" id="UP000824049">
    <property type="component" value="Unassembled WGS sequence"/>
</dbReference>
<dbReference type="GO" id="GO:0031469">
    <property type="term" value="C:bacterial microcompartment"/>
    <property type="evidence" value="ECO:0007669"/>
    <property type="project" value="UniProtKB-SubCell"/>
</dbReference>
<dbReference type="Pfam" id="PF00936">
    <property type="entry name" value="BMC"/>
    <property type="match status" value="2"/>
</dbReference>
<evidence type="ECO:0000313" key="4">
    <source>
        <dbReference type="EMBL" id="HIZ39538.1"/>
    </source>
</evidence>
<reference evidence="4" key="1">
    <citation type="journal article" date="2021" name="PeerJ">
        <title>Extensive microbial diversity within the chicken gut microbiome revealed by metagenomics and culture.</title>
        <authorList>
            <person name="Gilroy R."/>
            <person name="Ravi A."/>
            <person name="Getino M."/>
            <person name="Pursley I."/>
            <person name="Horton D.L."/>
            <person name="Alikhan N.F."/>
            <person name="Baker D."/>
            <person name="Gharbi K."/>
            <person name="Hall N."/>
            <person name="Watson M."/>
            <person name="Adriaenssens E.M."/>
            <person name="Foster-Nyarko E."/>
            <person name="Jarju S."/>
            <person name="Secka A."/>
            <person name="Antonio M."/>
            <person name="Oren A."/>
            <person name="Chaudhuri R.R."/>
            <person name="La Ragione R."/>
            <person name="Hildebrand F."/>
            <person name="Pallen M.J."/>
        </authorList>
    </citation>
    <scope>NUCLEOTIDE SEQUENCE</scope>
    <source>
        <strain evidence="4">CHK179-28034</strain>
    </source>
</reference>
<reference evidence="4" key="2">
    <citation type="submission" date="2021-04" db="EMBL/GenBank/DDBJ databases">
        <authorList>
            <person name="Gilroy R."/>
        </authorList>
    </citation>
    <scope>NUCLEOTIDE SEQUENCE</scope>
    <source>
        <strain evidence="4">CHK179-28034</strain>
    </source>
</reference>
<sequence length="275" mass="28759">MKDEMMAKIMDEVMKKMGGTQAESAFANDTTIAAPTPKGINEDLCGLTEYVGTALGHTIGLVIANLDYSVHELLKIDPKYRSIGIISDRVGAGPQIFACDEAVKATNTEIVLCECPRDTEGGAGHGSLTIFGAEDVSDARRAVEVALSFVEKQMGDVYGNSAGHLEFQYTARASYCLEKAFGAVVGKAFGITVGAPAGIGVVLADTAAKTATIDPIAIATPGNGGTSFSNEVNFFFTGDSGAVRQAIIGAREVGKQLLKALEPNEPLESTTVPYI</sequence>
<dbReference type="Gene3D" id="3.30.70.1710">
    <property type="match status" value="2"/>
</dbReference>
<evidence type="ECO:0000256" key="1">
    <source>
        <dbReference type="ARBA" id="ARBA00024322"/>
    </source>
</evidence>
<evidence type="ECO:0000259" key="3">
    <source>
        <dbReference type="PROSITE" id="PS51931"/>
    </source>
</evidence>
<dbReference type="InterPro" id="IPR044870">
    <property type="entry name" value="BMC_CP"/>
</dbReference>